<feature type="domain" description="DUF4378" evidence="1">
    <location>
        <begin position="3"/>
        <end position="120"/>
    </location>
</feature>
<accession>A0A0A9D3Z5</accession>
<name>A0A0A9D3Z5_ARUDO</name>
<sequence length="129" mass="14486">MSRERRSNQRLLIDSVNAALLDIGQSKLWGAYPCSERHANAQRVATCDVLVTDEAWRLVKSWLFDDEMHIVNVGDNAGLAADWVVGEEIHGKGWSELLRLEKDDISKDICGEVLSELVGEAFSGFDWCH</sequence>
<reference evidence="2" key="1">
    <citation type="submission" date="2014-09" db="EMBL/GenBank/DDBJ databases">
        <authorList>
            <person name="Magalhaes I.L.F."/>
            <person name="Oliveira U."/>
            <person name="Santos F.R."/>
            <person name="Vidigal T.H.D.A."/>
            <person name="Brescovit A.D."/>
            <person name="Santos A.J."/>
        </authorList>
    </citation>
    <scope>NUCLEOTIDE SEQUENCE</scope>
    <source>
        <tissue evidence="2">Shoot tissue taken approximately 20 cm above the soil surface</tissue>
    </source>
</reference>
<reference evidence="2" key="2">
    <citation type="journal article" date="2015" name="Data Brief">
        <title>Shoot transcriptome of the giant reed, Arundo donax.</title>
        <authorList>
            <person name="Barrero R.A."/>
            <person name="Guerrero F.D."/>
            <person name="Moolhuijzen P."/>
            <person name="Goolsby J.A."/>
            <person name="Tidwell J."/>
            <person name="Bellgard S.E."/>
            <person name="Bellgard M.I."/>
        </authorList>
    </citation>
    <scope>NUCLEOTIDE SEQUENCE</scope>
    <source>
        <tissue evidence="2">Shoot tissue taken approximately 20 cm above the soil surface</tissue>
    </source>
</reference>
<dbReference type="PANTHER" id="PTHR46634:SF13">
    <property type="entry name" value="EXPRESSED PROTEIN"/>
    <property type="match status" value="1"/>
</dbReference>
<proteinExistence type="predicted"/>
<evidence type="ECO:0000313" key="2">
    <source>
        <dbReference type="EMBL" id="JAD78462.1"/>
    </source>
</evidence>
<protein>
    <recommendedName>
        <fullName evidence="1">DUF4378 domain-containing protein</fullName>
    </recommendedName>
</protein>
<dbReference type="InterPro" id="IPR025486">
    <property type="entry name" value="DUF4378"/>
</dbReference>
<dbReference type="Pfam" id="PF14309">
    <property type="entry name" value="DUF4378"/>
    <property type="match status" value="1"/>
</dbReference>
<dbReference type="AlphaFoldDB" id="A0A0A9D3Z5"/>
<organism evidence="2">
    <name type="scientific">Arundo donax</name>
    <name type="common">Giant reed</name>
    <name type="synonym">Donax arundinaceus</name>
    <dbReference type="NCBI Taxonomy" id="35708"/>
    <lineage>
        <taxon>Eukaryota</taxon>
        <taxon>Viridiplantae</taxon>
        <taxon>Streptophyta</taxon>
        <taxon>Embryophyta</taxon>
        <taxon>Tracheophyta</taxon>
        <taxon>Spermatophyta</taxon>
        <taxon>Magnoliopsida</taxon>
        <taxon>Liliopsida</taxon>
        <taxon>Poales</taxon>
        <taxon>Poaceae</taxon>
        <taxon>PACMAD clade</taxon>
        <taxon>Arundinoideae</taxon>
        <taxon>Arundineae</taxon>
        <taxon>Arundo</taxon>
    </lineage>
</organism>
<evidence type="ECO:0000259" key="1">
    <source>
        <dbReference type="Pfam" id="PF14309"/>
    </source>
</evidence>
<dbReference type="EMBL" id="GBRH01219433">
    <property type="protein sequence ID" value="JAD78462.1"/>
    <property type="molecule type" value="Transcribed_RNA"/>
</dbReference>
<dbReference type="PANTHER" id="PTHR46634">
    <property type="entry name" value="M REDUCTASE II SUBUNIT GAMMA, PUTATIVE (DUF3741)-RELATED"/>
    <property type="match status" value="1"/>
</dbReference>